<feature type="transmembrane region" description="Helical" evidence="1">
    <location>
        <begin position="25"/>
        <end position="42"/>
    </location>
</feature>
<keyword evidence="1" id="KW-0472">Membrane</keyword>
<sequence length="123" mass="13791">MSQVPRYLQHAKQALYHRCYKGDPILGVWFIFLLAMVAKRLVKKTKAHVVIRLLGFFLLCFHFLLLSWGSSGGGGRTACWCGSGCWSRPTSPYIADEAPNVDIGQGLCKQARPERFNIDTSCL</sequence>
<dbReference type="Proteomes" id="UP001488838">
    <property type="component" value="Unassembled WGS sequence"/>
</dbReference>
<keyword evidence="3" id="KW-1185">Reference proteome</keyword>
<keyword evidence="1" id="KW-1133">Transmembrane helix</keyword>
<protein>
    <submittedName>
        <fullName evidence="2">Uncharacterized protein</fullName>
    </submittedName>
</protein>
<dbReference type="EMBL" id="JBBHLL010000090">
    <property type="protein sequence ID" value="KAK7818099.1"/>
    <property type="molecule type" value="Genomic_DNA"/>
</dbReference>
<accession>A0AAW0IUV1</accession>
<dbReference type="AlphaFoldDB" id="A0AAW0IUV1"/>
<evidence type="ECO:0000256" key="1">
    <source>
        <dbReference type="SAM" id="Phobius"/>
    </source>
</evidence>
<feature type="transmembrane region" description="Helical" evidence="1">
    <location>
        <begin position="49"/>
        <end position="69"/>
    </location>
</feature>
<comment type="caution">
    <text evidence="2">The sequence shown here is derived from an EMBL/GenBank/DDBJ whole genome shotgun (WGS) entry which is preliminary data.</text>
</comment>
<organism evidence="2 3">
    <name type="scientific">Myodes glareolus</name>
    <name type="common">Bank vole</name>
    <name type="synonym">Clethrionomys glareolus</name>
    <dbReference type="NCBI Taxonomy" id="447135"/>
    <lineage>
        <taxon>Eukaryota</taxon>
        <taxon>Metazoa</taxon>
        <taxon>Chordata</taxon>
        <taxon>Craniata</taxon>
        <taxon>Vertebrata</taxon>
        <taxon>Euteleostomi</taxon>
        <taxon>Mammalia</taxon>
        <taxon>Eutheria</taxon>
        <taxon>Euarchontoglires</taxon>
        <taxon>Glires</taxon>
        <taxon>Rodentia</taxon>
        <taxon>Myomorpha</taxon>
        <taxon>Muroidea</taxon>
        <taxon>Cricetidae</taxon>
        <taxon>Arvicolinae</taxon>
        <taxon>Myodes</taxon>
    </lineage>
</organism>
<gene>
    <name evidence="2" type="ORF">U0070_014694</name>
</gene>
<proteinExistence type="predicted"/>
<evidence type="ECO:0000313" key="2">
    <source>
        <dbReference type="EMBL" id="KAK7818099.1"/>
    </source>
</evidence>
<keyword evidence="1" id="KW-0812">Transmembrane</keyword>
<evidence type="ECO:0000313" key="3">
    <source>
        <dbReference type="Proteomes" id="UP001488838"/>
    </source>
</evidence>
<reference evidence="2 3" key="1">
    <citation type="journal article" date="2023" name="bioRxiv">
        <title>Conserved and derived expression patterns and positive selection on dental genes reveal complex evolutionary context of ever-growing rodent molars.</title>
        <authorList>
            <person name="Calamari Z.T."/>
            <person name="Song A."/>
            <person name="Cohen E."/>
            <person name="Akter M."/>
            <person name="Roy R.D."/>
            <person name="Hallikas O."/>
            <person name="Christensen M.M."/>
            <person name="Li P."/>
            <person name="Marangoni P."/>
            <person name="Jernvall J."/>
            <person name="Klein O.D."/>
        </authorList>
    </citation>
    <scope>NUCLEOTIDE SEQUENCE [LARGE SCALE GENOMIC DNA]</scope>
    <source>
        <strain evidence="2">V071</strain>
    </source>
</reference>
<name>A0AAW0IUV1_MYOGA</name>